<gene>
    <name evidence="2" type="ORF">KKC1_33240</name>
</gene>
<dbReference type="PROSITE" id="PS51257">
    <property type="entry name" value="PROKAR_LIPOPROTEIN"/>
    <property type="match status" value="1"/>
</dbReference>
<comment type="caution">
    <text evidence="2">The sequence shown here is derived from an EMBL/GenBank/DDBJ whole genome shotgun (WGS) entry which is preliminary data.</text>
</comment>
<evidence type="ECO:0008006" key="4">
    <source>
        <dbReference type="Google" id="ProtNLM"/>
    </source>
</evidence>
<protein>
    <recommendedName>
        <fullName evidence="4">Lipoprotein</fullName>
    </recommendedName>
</protein>
<proteinExistence type="predicted"/>
<evidence type="ECO:0000313" key="3">
    <source>
        <dbReference type="Proteomes" id="UP000197032"/>
    </source>
</evidence>
<organism evidence="2 3">
    <name type="scientific">Calderihabitans maritimus</name>
    <dbReference type="NCBI Taxonomy" id="1246530"/>
    <lineage>
        <taxon>Bacteria</taxon>
        <taxon>Bacillati</taxon>
        <taxon>Bacillota</taxon>
        <taxon>Clostridia</taxon>
        <taxon>Neomoorellales</taxon>
        <taxon>Calderihabitantaceae</taxon>
        <taxon>Calderihabitans</taxon>
    </lineage>
</organism>
<evidence type="ECO:0000256" key="1">
    <source>
        <dbReference type="SAM" id="Coils"/>
    </source>
</evidence>
<keyword evidence="3" id="KW-1185">Reference proteome</keyword>
<feature type="coiled-coil region" evidence="1">
    <location>
        <begin position="150"/>
        <end position="177"/>
    </location>
</feature>
<dbReference type="EMBL" id="BDGJ01000201">
    <property type="protein sequence ID" value="GAW94212.1"/>
    <property type="molecule type" value="Genomic_DNA"/>
</dbReference>
<dbReference type="Proteomes" id="UP000197032">
    <property type="component" value="Unassembled WGS sequence"/>
</dbReference>
<accession>A0A1Z5HXF7</accession>
<dbReference type="AlphaFoldDB" id="A0A1Z5HXF7"/>
<sequence>MGANGVKIYWEAGIMKRAAGALILLMAFLAVGCSMSTDPTEYDGTVASPLQVETFDFQYKKIVTELRRLNQMREEALNQLLNGESTKFDANAVFRYVKENAQDLLQQAKEMEAPGHLVKIKEVLVSSFAYYMEGLSDLREYLDKEKKALLEEADGNFQEATRLLDEAREKLEKAKKIAGLKDDKPW</sequence>
<reference evidence="3" key="1">
    <citation type="journal article" date="2017" name="Appl. Environ. Microbiol.">
        <title>Genomic analysis of Calderihabitans maritimus KKC1, a thermophilic hydrogenogenic carboxydotrophic bacterium isolated from marine sediment.</title>
        <authorList>
            <person name="Omae K."/>
            <person name="Yoneda Y."/>
            <person name="Fukuyama Y."/>
            <person name="Yoshida T."/>
            <person name="Sako Y."/>
        </authorList>
    </citation>
    <scope>NUCLEOTIDE SEQUENCE [LARGE SCALE GENOMIC DNA]</scope>
    <source>
        <strain evidence="3">KKC1</strain>
    </source>
</reference>
<evidence type="ECO:0000313" key="2">
    <source>
        <dbReference type="EMBL" id="GAW94212.1"/>
    </source>
</evidence>
<name>A0A1Z5HXF7_9FIRM</name>
<keyword evidence="1" id="KW-0175">Coiled coil</keyword>